<sequence length="528" mass="60773">MDKSIVVKATFLQFGKHAPSNSGYKGKLNCDSIFGGYTTYLSRDDATKDSMGESETTFIDEEVVDKNTISPSFNLKNSLDGSLMDYTSRASATHDSSEKEYFTMTNEGKLFTDEDRNKWIENSKSAFSKDGDIVWNLVVSLDSFDSLKEYEIKDQEDFAKITKTVLYKSFKKLKLDPQNMIWWEDYHTNTNHPHIHVNFLEKEHSRDRGKLTKKEIDYVKGMFVNEIAARKLYKEKYMDNAENALKKITPLKQKMISEINNLPYEILNAIANLYSQLPRTGRLQYNAASMIPYREQLDNIVNQVLQCDSCREDYSIFTQELDKLDSIRNDLTNDNISHLKETHDQKLRVQIANSILKSFKDLKETDKRNMTSLNEWKIANAIQIVSKIYEEIDTKDFTPQQVEVVNLIKDNNLKEAGMLAERLGDSSNDKFLKGATNLLNAKSEAQKADAIAQIYEAENSGNKEAKRVMNFYRKGQSLNKTDYHGFRGLLGRRLPRGVKHAIKQHGQEIENEIEAYLRNDERIAVSVK</sequence>
<name>A0A412PI46_9FIRM</name>
<comment type="caution">
    <text evidence="1">The sequence shown here is derived from an EMBL/GenBank/DDBJ whole genome shotgun (WGS) entry which is preliminary data.</text>
</comment>
<accession>A0A412PI46</accession>
<evidence type="ECO:0000313" key="2">
    <source>
        <dbReference type="Proteomes" id="UP000284731"/>
    </source>
</evidence>
<reference evidence="1 2" key="1">
    <citation type="submission" date="2018-08" db="EMBL/GenBank/DDBJ databases">
        <title>A genome reference for cultivated species of the human gut microbiota.</title>
        <authorList>
            <person name="Zou Y."/>
            <person name="Xue W."/>
            <person name="Luo G."/>
        </authorList>
    </citation>
    <scope>NUCLEOTIDE SEQUENCE [LARGE SCALE GENOMIC DNA]</scope>
    <source>
        <strain evidence="1 2">AF18-46</strain>
    </source>
</reference>
<dbReference type="InterPro" id="IPR041073">
    <property type="entry name" value="MobL"/>
</dbReference>
<protein>
    <submittedName>
        <fullName evidence="1">Uncharacterized protein</fullName>
    </submittedName>
</protein>
<organism evidence="1 2">
    <name type="scientific">Solobacterium moorei</name>
    <dbReference type="NCBI Taxonomy" id="102148"/>
    <lineage>
        <taxon>Bacteria</taxon>
        <taxon>Bacillati</taxon>
        <taxon>Bacillota</taxon>
        <taxon>Erysipelotrichia</taxon>
        <taxon>Erysipelotrichales</taxon>
        <taxon>Erysipelotrichaceae</taxon>
        <taxon>Solobacterium</taxon>
    </lineage>
</organism>
<dbReference type="EMBL" id="QRWX01000001">
    <property type="protein sequence ID" value="RGT57839.1"/>
    <property type="molecule type" value="Genomic_DNA"/>
</dbReference>
<dbReference type="AlphaFoldDB" id="A0A412PI46"/>
<gene>
    <name evidence="1" type="ORF">DWX20_01955</name>
</gene>
<dbReference type="RefSeq" id="WP_118764277.1">
    <property type="nucleotide sequence ID" value="NZ_CABJCF010000001.1"/>
</dbReference>
<evidence type="ECO:0000313" key="1">
    <source>
        <dbReference type="EMBL" id="RGT57839.1"/>
    </source>
</evidence>
<dbReference type="Pfam" id="PF18555">
    <property type="entry name" value="MobL"/>
    <property type="match status" value="1"/>
</dbReference>
<dbReference type="Proteomes" id="UP000284731">
    <property type="component" value="Unassembled WGS sequence"/>
</dbReference>
<proteinExistence type="predicted"/>